<reference evidence="2 3" key="1">
    <citation type="submission" date="2021-10" db="EMBL/GenBank/DDBJ databases">
        <title>Collection of gut derived symbiotic bacterial strains cultured from healthy donors.</title>
        <authorList>
            <person name="Lin H."/>
            <person name="Littmann E."/>
            <person name="Kohout C."/>
            <person name="Pamer E.G."/>
        </authorList>
    </citation>
    <scope>NUCLEOTIDE SEQUENCE [LARGE SCALE GENOMIC DNA]</scope>
    <source>
        <strain evidence="2 3">DFI.1.165</strain>
    </source>
</reference>
<name>A0ABS8DG03_9FIRM</name>
<gene>
    <name evidence="2" type="ORF">LIZ65_08570</name>
</gene>
<protein>
    <submittedName>
        <fullName evidence="2">Uncharacterized protein</fullName>
    </submittedName>
</protein>
<sequence length="59" mass="6560">MRRTEKPGGVVSSAGRLSKTSVHGVKWKAADTLSVVLRESGMESLWAMFPRLLEMRGRD</sequence>
<keyword evidence="3" id="KW-1185">Reference proteome</keyword>
<evidence type="ECO:0000313" key="2">
    <source>
        <dbReference type="EMBL" id="MCB7387342.1"/>
    </source>
</evidence>
<dbReference type="Proteomes" id="UP001299546">
    <property type="component" value="Unassembled WGS sequence"/>
</dbReference>
<evidence type="ECO:0000313" key="3">
    <source>
        <dbReference type="Proteomes" id="UP001299546"/>
    </source>
</evidence>
<evidence type="ECO:0000256" key="1">
    <source>
        <dbReference type="SAM" id="MobiDB-lite"/>
    </source>
</evidence>
<proteinExistence type="predicted"/>
<comment type="caution">
    <text evidence="2">The sequence shown here is derived from an EMBL/GenBank/DDBJ whole genome shotgun (WGS) entry which is preliminary data.</text>
</comment>
<dbReference type="EMBL" id="JAJCIS010000004">
    <property type="protein sequence ID" value="MCB7387342.1"/>
    <property type="molecule type" value="Genomic_DNA"/>
</dbReference>
<organism evidence="2 3">
    <name type="scientific">Bariatricus massiliensis</name>
    <dbReference type="NCBI Taxonomy" id="1745713"/>
    <lineage>
        <taxon>Bacteria</taxon>
        <taxon>Bacillati</taxon>
        <taxon>Bacillota</taxon>
        <taxon>Clostridia</taxon>
        <taxon>Lachnospirales</taxon>
        <taxon>Lachnospiraceae</taxon>
        <taxon>Bariatricus</taxon>
    </lineage>
</organism>
<feature type="region of interest" description="Disordered" evidence="1">
    <location>
        <begin position="1"/>
        <end position="22"/>
    </location>
</feature>
<accession>A0ABS8DG03</accession>
<dbReference type="RefSeq" id="WP_154670287.1">
    <property type="nucleotide sequence ID" value="NZ_JAJCIQ010000005.1"/>
</dbReference>